<dbReference type="SMART" id="SM00646">
    <property type="entry name" value="Ami_3"/>
    <property type="match status" value="1"/>
</dbReference>
<keyword evidence="2" id="KW-0472">Membrane</keyword>
<dbReference type="EC" id="3.5.1.28" evidence="4"/>
<keyword evidence="2" id="KW-0812">Transmembrane</keyword>
<sequence length="278" mass="30150">MGRVNRAVGGGRWAIAGWRVGGLGLLVLAGIVAAVLRWGSGLPGADRLPFLGRAPAPTPPPPARPPLHGVVVAVDPGHGGEDGGVTHAGVKEKDVNLAVALLLRDRLEALGARVVMTREDDHDSLLDNRASLNLRLYKAREGEAQLLLSIHANSFPDPSQWGAQTFFHPDSPEGRRLALLVQEELVRLEPDNYREALAADYYVLRNSEMPAALVELGFLSNPDDRRKLVDPGYQARLADSLARAVQRFVAGEQVESRPTAGRQLPPGFIMEIYPPEVW</sequence>
<dbReference type="InterPro" id="IPR050695">
    <property type="entry name" value="N-acetylmuramoyl_amidase_3"/>
</dbReference>
<dbReference type="CDD" id="cd02696">
    <property type="entry name" value="MurNAc-LAA"/>
    <property type="match status" value="1"/>
</dbReference>
<feature type="transmembrane region" description="Helical" evidence="2">
    <location>
        <begin position="20"/>
        <end position="39"/>
    </location>
</feature>
<accession>A0ABZ1BR79</accession>
<evidence type="ECO:0000313" key="5">
    <source>
        <dbReference type="Proteomes" id="UP001333102"/>
    </source>
</evidence>
<proteinExistence type="predicted"/>
<keyword evidence="1 4" id="KW-0378">Hydrolase</keyword>
<name>A0ABZ1BR79_9FIRM</name>
<dbReference type="InterPro" id="IPR002508">
    <property type="entry name" value="MurNAc-LAA_cat"/>
</dbReference>
<keyword evidence="5" id="KW-1185">Reference proteome</keyword>
<dbReference type="PANTHER" id="PTHR30404:SF0">
    <property type="entry name" value="N-ACETYLMURAMOYL-L-ALANINE AMIDASE AMIC"/>
    <property type="match status" value="1"/>
</dbReference>
<evidence type="ECO:0000313" key="4">
    <source>
        <dbReference type="EMBL" id="WRP15078.1"/>
    </source>
</evidence>
<protein>
    <submittedName>
        <fullName evidence="4">N-acetylmuramoyl-L-alanine amidase</fullName>
        <ecNumber evidence="4">3.5.1.28</ecNumber>
    </submittedName>
</protein>
<keyword evidence="2" id="KW-1133">Transmembrane helix</keyword>
<evidence type="ECO:0000256" key="2">
    <source>
        <dbReference type="SAM" id="Phobius"/>
    </source>
</evidence>
<organism evidence="4 5">
    <name type="scientific">Geochorda subterranea</name>
    <dbReference type="NCBI Taxonomy" id="3109564"/>
    <lineage>
        <taxon>Bacteria</taxon>
        <taxon>Bacillati</taxon>
        <taxon>Bacillota</taxon>
        <taxon>Limnochordia</taxon>
        <taxon>Limnochordales</taxon>
        <taxon>Geochordaceae</taxon>
        <taxon>Geochorda</taxon>
    </lineage>
</organism>
<dbReference type="Proteomes" id="UP001333102">
    <property type="component" value="Chromosome"/>
</dbReference>
<dbReference type="PANTHER" id="PTHR30404">
    <property type="entry name" value="N-ACETYLMURAMOYL-L-ALANINE AMIDASE"/>
    <property type="match status" value="1"/>
</dbReference>
<dbReference type="SUPFAM" id="SSF53187">
    <property type="entry name" value="Zn-dependent exopeptidases"/>
    <property type="match status" value="1"/>
</dbReference>
<evidence type="ECO:0000259" key="3">
    <source>
        <dbReference type="SMART" id="SM00646"/>
    </source>
</evidence>
<dbReference type="Pfam" id="PF01520">
    <property type="entry name" value="Amidase_3"/>
    <property type="match status" value="1"/>
</dbReference>
<evidence type="ECO:0000256" key="1">
    <source>
        <dbReference type="ARBA" id="ARBA00022801"/>
    </source>
</evidence>
<reference evidence="5" key="1">
    <citation type="submission" date="2023-12" db="EMBL/GenBank/DDBJ databases">
        <title>Novel isolates from deep terrestrial aquifers shed light on the physiology and ecology of the class Limnochordia.</title>
        <authorList>
            <person name="Karnachuk O.V."/>
            <person name="Lukina A.P."/>
            <person name="Avakyan M.R."/>
            <person name="Kadnikov V."/>
            <person name="Begmatov S."/>
            <person name="Beletsky A.V."/>
            <person name="Mardanov A.V."/>
            <person name="Ravin N.V."/>
        </authorList>
    </citation>
    <scope>NUCLEOTIDE SEQUENCE [LARGE SCALE GENOMIC DNA]</scope>
    <source>
        <strain evidence="5">LN</strain>
    </source>
</reference>
<feature type="domain" description="MurNAc-LAA" evidence="3">
    <location>
        <begin position="136"/>
        <end position="246"/>
    </location>
</feature>
<dbReference type="GO" id="GO:0008745">
    <property type="term" value="F:N-acetylmuramoyl-L-alanine amidase activity"/>
    <property type="evidence" value="ECO:0007669"/>
    <property type="project" value="UniProtKB-EC"/>
</dbReference>
<gene>
    <name evidence="4" type="ORF">VLY81_02555</name>
</gene>
<dbReference type="RefSeq" id="WP_324669467.1">
    <property type="nucleotide sequence ID" value="NZ_CP141614.1"/>
</dbReference>
<dbReference type="Gene3D" id="3.40.630.40">
    <property type="entry name" value="Zn-dependent exopeptidases"/>
    <property type="match status" value="1"/>
</dbReference>
<dbReference type="EMBL" id="CP141614">
    <property type="protein sequence ID" value="WRP15078.1"/>
    <property type="molecule type" value="Genomic_DNA"/>
</dbReference>